<accession>A0A5B8LFU4</accession>
<keyword evidence="2" id="KW-1185">Reference proteome</keyword>
<dbReference type="EMBL" id="CP042306">
    <property type="protein sequence ID" value="QDZ06923.1"/>
    <property type="molecule type" value="Genomic_DNA"/>
</dbReference>
<name>A0A5B8LFU4_9SPHN</name>
<organism evidence="1 2">
    <name type="scientific">Sphingomonas panacisoli</name>
    <dbReference type="NCBI Taxonomy" id="1813879"/>
    <lineage>
        <taxon>Bacteria</taxon>
        <taxon>Pseudomonadati</taxon>
        <taxon>Pseudomonadota</taxon>
        <taxon>Alphaproteobacteria</taxon>
        <taxon>Sphingomonadales</taxon>
        <taxon>Sphingomonadaceae</taxon>
        <taxon>Sphingomonas</taxon>
    </lineage>
</organism>
<protein>
    <submittedName>
        <fullName evidence="1">Uncharacterized protein</fullName>
    </submittedName>
</protein>
<dbReference type="Proteomes" id="UP000315673">
    <property type="component" value="Chromosome"/>
</dbReference>
<dbReference type="KEGG" id="spai:FPZ24_05030"/>
<proteinExistence type="predicted"/>
<evidence type="ECO:0000313" key="2">
    <source>
        <dbReference type="Proteomes" id="UP000315673"/>
    </source>
</evidence>
<evidence type="ECO:0000313" key="1">
    <source>
        <dbReference type="EMBL" id="QDZ06923.1"/>
    </source>
</evidence>
<sequence length="107" mass="11657">MTVPVSAVHRDELIDLSGSTLVYPGGDEAPLAGFLHVQKSYTGRPTQQDLSRDYGLRLATASENKDDAALGHTLLVTQVGDTRAILIHFASDQYEVVVVQDDSDDDW</sequence>
<reference evidence="1 2" key="1">
    <citation type="submission" date="2019-07" db="EMBL/GenBank/DDBJ databases">
        <title>Full genome sequence of Sphingomonas sp. 4R-6-7(HKS19).</title>
        <authorList>
            <person name="Im W.-T."/>
        </authorList>
    </citation>
    <scope>NUCLEOTIDE SEQUENCE [LARGE SCALE GENOMIC DNA]</scope>
    <source>
        <strain evidence="1 2">HKS19</strain>
    </source>
</reference>
<dbReference type="RefSeq" id="WP_146570007.1">
    <property type="nucleotide sequence ID" value="NZ_CP042306.1"/>
</dbReference>
<dbReference type="AlphaFoldDB" id="A0A5B8LFU4"/>
<gene>
    <name evidence="1" type="ORF">FPZ24_05030</name>
</gene>